<evidence type="ECO:0000313" key="4">
    <source>
        <dbReference type="Proteomes" id="UP001652600"/>
    </source>
</evidence>
<accession>A0A1S3BDL4</accession>
<dbReference type="AlphaFoldDB" id="A0A1S3BDL4"/>
<dbReference type="GO" id="GO:0046982">
    <property type="term" value="F:protein heterodimerization activity"/>
    <property type="evidence" value="ECO:0007669"/>
    <property type="project" value="InterPro"/>
</dbReference>
<evidence type="ECO:0000256" key="1">
    <source>
        <dbReference type="ARBA" id="ARBA00004123"/>
    </source>
</evidence>
<proteinExistence type="predicted"/>
<feature type="domain" description="Transcription factor CBF/NF-Y/archaeal histone" evidence="3">
    <location>
        <begin position="13"/>
        <end position="76"/>
    </location>
</feature>
<dbReference type="InterPro" id="IPR003958">
    <property type="entry name" value="CBFA_NFYB_domain"/>
</dbReference>
<dbReference type="PANTHER" id="PTHR10252:SF54">
    <property type="entry name" value="CHROMATIN ACCESSIBILITY COMPLEX PROTEIN 1"/>
    <property type="match status" value="1"/>
</dbReference>
<dbReference type="eggNOG" id="KOG1657">
    <property type="taxonomic scope" value="Eukaryota"/>
</dbReference>
<dbReference type="InParanoid" id="A0A1S3BDL4"/>
<dbReference type="Pfam" id="PF00808">
    <property type="entry name" value="CBFD_NFYB_HMF"/>
    <property type="match status" value="1"/>
</dbReference>
<organism evidence="4 5">
    <name type="scientific">Cucumis melo</name>
    <name type="common">Muskmelon</name>
    <dbReference type="NCBI Taxonomy" id="3656"/>
    <lineage>
        <taxon>Eukaryota</taxon>
        <taxon>Viridiplantae</taxon>
        <taxon>Streptophyta</taxon>
        <taxon>Embryophyta</taxon>
        <taxon>Tracheophyta</taxon>
        <taxon>Spermatophyta</taxon>
        <taxon>Magnoliopsida</taxon>
        <taxon>eudicotyledons</taxon>
        <taxon>Gunneridae</taxon>
        <taxon>Pentapetalae</taxon>
        <taxon>rosids</taxon>
        <taxon>fabids</taxon>
        <taxon>Cucurbitales</taxon>
        <taxon>Cucurbitaceae</taxon>
        <taxon>Benincaseae</taxon>
        <taxon>Cucumis</taxon>
    </lineage>
</organism>
<dbReference type="RefSeq" id="XP_008445504.2">
    <property type="nucleotide sequence ID" value="XM_008447282.3"/>
</dbReference>
<dbReference type="Gene3D" id="1.10.20.10">
    <property type="entry name" value="Histone, subunit A"/>
    <property type="match status" value="1"/>
</dbReference>
<dbReference type="SUPFAM" id="SSF47113">
    <property type="entry name" value="Histone-fold"/>
    <property type="match status" value="1"/>
</dbReference>
<dbReference type="GO" id="GO:0005634">
    <property type="term" value="C:nucleus"/>
    <property type="evidence" value="ECO:0007669"/>
    <property type="project" value="UniProtKB-SubCell"/>
</dbReference>
<dbReference type="Gramene" id="MELO3C011458.2.1">
    <property type="protein sequence ID" value="MELO3C011458.2.1"/>
    <property type="gene ID" value="MELO3C011458.2"/>
</dbReference>
<keyword evidence="2" id="KW-0539">Nucleus</keyword>
<dbReference type="GO" id="GO:0006355">
    <property type="term" value="P:regulation of DNA-templated transcription"/>
    <property type="evidence" value="ECO:0007669"/>
    <property type="project" value="TreeGrafter"/>
</dbReference>
<evidence type="ECO:0000313" key="5">
    <source>
        <dbReference type="RefSeq" id="XP_008445504.2"/>
    </source>
</evidence>
<comment type="subcellular location">
    <subcellularLocation>
        <location evidence="1">Nucleus</location>
    </subcellularLocation>
</comment>
<evidence type="ECO:0000259" key="3">
    <source>
        <dbReference type="Pfam" id="PF00808"/>
    </source>
</evidence>
<protein>
    <submittedName>
        <fullName evidence="5">NCT transcriptional regulatory complex subunit A</fullName>
    </submittedName>
</protein>
<dbReference type="Proteomes" id="UP001652600">
    <property type="component" value="Chromosome 3"/>
</dbReference>
<dbReference type="InterPro" id="IPR050568">
    <property type="entry name" value="Transcr_DNA_Rep_Reg"/>
</dbReference>
<keyword evidence="4" id="KW-1185">Reference proteome</keyword>
<dbReference type="CDD" id="cd22929">
    <property type="entry name" value="HFD_POLE4-like"/>
    <property type="match status" value="1"/>
</dbReference>
<dbReference type="InterPro" id="IPR009072">
    <property type="entry name" value="Histone-fold"/>
</dbReference>
<reference evidence="5" key="1">
    <citation type="submission" date="2025-08" db="UniProtKB">
        <authorList>
            <consortium name="RefSeq"/>
        </authorList>
    </citation>
    <scope>IDENTIFICATION</scope>
    <source>
        <tissue evidence="5">Stem</tissue>
    </source>
</reference>
<evidence type="ECO:0000256" key="2">
    <source>
        <dbReference type="ARBA" id="ARBA00023242"/>
    </source>
</evidence>
<name>A0A1S3BDL4_CUCME</name>
<sequence length="140" mass="15721">MEEEESGEAIRPEFPTGRVKKIMKLDKDIGKVNSEALFLVSCATELFLKLLAEKSAEVAAEKKRKTVKLEHIRMAVKRHRSISDFLLDSLPLPSQPSDAPAKDENRIRAVVDKVAPAGTRRIDDFFRRPTKTTSAETNES</sequence>
<dbReference type="KEGG" id="cmo:103488501"/>
<dbReference type="GO" id="GO:0000976">
    <property type="term" value="F:transcription cis-regulatory region binding"/>
    <property type="evidence" value="ECO:0007669"/>
    <property type="project" value="TreeGrafter"/>
</dbReference>
<dbReference type="GeneID" id="103488501"/>
<dbReference type="SMR" id="A0A1S3BDL4"/>
<dbReference type="PANTHER" id="PTHR10252">
    <property type="entry name" value="HISTONE-LIKE TRANSCRIPTION FACTOR CCAAT-RELATED"/>
    <property type="match status" value="1"/>
</dbReference>
<gene>
    <name evidence="5" type="primary">LOC103488501</name>
</gene>